<sequence length="24" mass="2888">MSIYQSPRNLYPLQCLRLPGLRRL</sequence>
<name>A0A7J8PID4_GOSRA</name>
<organism evidence="1 2">
    <name type="scientific">Gossypium raimondii</name>
    <name type="common">Peruvian cotton</name>
    <name type="synonym">Gossypium klotzschianum subsp. raimondii</name>
    <dbReference type="NCBI Taxonomy" id="29730"/>
    <lineage>
        <taxon>Eukaryota</taxon>
        <taxon>Viridiplantae</taxon>
        <taxon>Streptophyta</taxon>
        <taxon>Embryophyta</taxon>
        <taxon>Tracheophyta</taxon>
        <taxon>Spermatophyta</taxon>
        <taxon>Magnoliopsida</taxon>
        <taxon>eudicotyledons</taxon>
        <taxon>Gunneridae</taxon>
        <taxon>Pentapetalae</taxon>
        <taxon>rosids</taxon>
        <taxon>malvids</taxon>
        <taxon>Malvales</taxon>
        <taxon>Malvaceae</taxon>
        <taxon>Malvoideae</taxon>
        <taxon>Gossypium</taxon>
    </lineage>
</organism>
<accession>A0A7J8PID4</accession>
<dbReference type="Proteomes" id="UP000593578">
    <property type="component" value="Unassembled WGS sequence"/>
</dbReference>
<comment type="caution">
    <text evidence="1">The sequence shown here is derived from an EMBL/GenBank/DDBJ whole genome shotgun (WGS) entry which is preliminary data.</text>
</comment>
<gene>
    <name evidence="1" type="ORF">Gorai_017809</name>
</gene>
<proteinExistence type="predicted"/>
<reference evidence="1 2" key="1">
    <citation type="journal article" date="2019" name="Genome Biol. Evol.">
        <title>Insights into the evolution of the New World diploid cottons (Gossypium, subgenus Houzingenia) based on genome sequencing.</title>
        <authorList>
            <person name="Grover C.E."/>
            <person name="Arick M.A. 2nd"/>
            <person name="Thrash A."/>
            <person name="Conover J.L."/>
            <person name="Sanders W.S."/>
            <person name="Peterson D.G."/>
            <person name="Frelichowski J.E."/>
            <person name="Scheffler J.A."/>
            <person name="Scheffler B.E."/>
            <person name="Wendel J.F."/>
        </authorList>
    </citation>
    <scope>NUCLEOTIDE SEQUENCE [LARGE SCALE GENOMIC DNA]</scope>
    <source>
        <strain evidence="1">8</strain>
        <tissue evidence="1">Leaf</tissue>
    </source>
</reference>
<evidence type="ECO:0000313" key="2">
    <source>
        <dbReference type="Proteomes" id="UP000593578"/>
    </source>
</evidence>
<evidence type="ECO:0000313" key="1">
    <source>
        <dbReference type="EMBL" id="MBA0589037.1"/>
    </source>
</evidence>
<protein>
    <submittedName>
        <fullName evidence="1">Uncharacterized protein</fullName>
    </submittedName>
</protein>
<dbReference type="AlphaFoldDB" id="A0A7J8PID4"/>
<dbReference type="EMBL" id="JABEZZ010000007">
    <property type="protein sequence ID" value="MBA0589037.1"/>
    <property type="molecule type" value="Genomic_DNA"/>
</dbReference>